<dbReference type="AlphaFoldDB" id="A0A8S2RCH9"/>
<protein>
    <submittedName>
        <fullName evidence="3">Uncharacterized protein</fullName>
    </submittedName>
</protein>
<dbReference type="EMBL" id="CAJNOK010021972">
    <property type="protein sequence ID" value="CAF1340716.1"/>
    <property type="molecule type" value="Genomic_DNA"/>
</dbReference>
<dbReference type="Proteomes" id="UP000677228">
    <property type="component" value="Unassembled WGS sequence"/>
</dbReference>
<dbReference type="Proteomes" id="UP000682733">
    <property type="component" value="Unassembled WGS sequence"/>
</dbReference>
<evidence type="ECO:0000313" key="4">
    <source>
        <dbReference type="Proteomes" id="UP000682733"/>
    </source>
</evidence>
<organism evidence="3 4">
    <name type="scientific">Didymodactylos carnosus</name>
    <dbReference type="NCBI Taxonomy" id="1234261"/>
    <lineage>
        <taxon>Eukaryota</taxon>
        <taxon>Metazoa</taxon>
        <taxon>Spiralia</taxon>
        <taxon>Gnathifera</taxon>
        <taxon>Rotifera</taxon>
        <taxon>Eurotatoria</taxon>
        <taxon>Bdelloidea</taxon>
        <taxon>Philodinida</taxon>
        <taxon>Philodinidae</taxon>
        <taxon>Didymodactylos</taxon>
    </lineage>
</organism>
<evidence type="ECO:0000313" key="3">
    <source>
        <dbReference type="EMBL" id="CAF4151933.1"/>
    </source>
</evidence>
<feature type="chain" id="PRO_5036273794" evidence="1">
    <location>
        <begin position="23"/>
        <end position="101"/>
    </location>
</feature>
<keyword evidence="1" id="KW-0732">Signal</keyword>
<sequence>MVKSAALFITFLTLCLLVNIECFVIPNLVQMEEEQEPTVYIPYSNLNFDRRTLYHNLFRFDLPRDKRFGNTRYGRDLDIHYPVINDRNLQQFKLVQPVPIY</sequence>
<reference evidence="3" key="1">
    <citation type="submission" date="2021-02" db="EMBL/GenBank/DDBJ databases">
        <authorList>
            <person name="Nowell W R."/>
        </authorList>
    </citation>
    <scope>NUCLEOTIDE SEQUENCE</scope>
</reference>
<comment type="caution">
    <text evidence="3">The sequence shown here is derived from an EMBL/GenBank/DDBJ whole genome shotgun (WGS) entry which is preliminary data.</text>
</comment>
<proteinExistence type="predicted"/>
<evidence type="ECO:0000313" key="2">
    <source>
        <dbReference type="EMBL" id="CAF1340716.1"/>
    </source>
</evidence>
<name>A0A8S2RCH9_9BILA</name>
<accession>A0A8S2RCH9</accession>
<gene>
    <name evidence="2" type="ORF">OVA965_LOCUS30331</name>
    <name evidence="3" type="ORF">TMI583_LOCUS31129</name>
</gene>
<dbReference type="EMBL" id="CAJOBA010043597">
    <property type="protein sequence ID" value="CAF4151933.1"/>
    <property type="molecule type" value="Genomic_DNA"/>
</dbReference>
<feature type="signal peptide" evidence="1">
    <location>
        <begin position="1"/>
        <end position="22"/>
    </location>
</feature>
<evidence type="ECO:0000256" key="1">
    <source>
        <dbReference type="SAM" id="SignalP"/>
    </source>
</evidence>